<dbReference type="GO" id="GO:0008650">
    <property type="term" value="F:rRNA (uridine-2'-O-)-methyltransferase activity"/>
    <property type="evidence" value="ECO:0007669"/>
    <property type="project" value="TreeGrafter"/>
</dbReference>
<feature type="region of interest" description="Disordered" evidence="9">
    <location>
        <begin position="558"/>
        <end position="578"/>
    </location>
</feature>
<feature type="coiled-coil region" evidence="8">
    <location>
        <begin position="941"/>
        <end position="968"/>
    </location>
</feature>
<evidence type="ECO:0000256" key="9">
    <source>
        <dbReference type="SAM" id="MobiDB-lite"/>
    </source>
</evidence>
<keyword evidence="2 8" id="KW-0690">Ribosome biogenesis</keyword>
<evidence type="ECO:0000256" key="5">
    <source>
        <dbReference type="ARBA" id="ARBA00022679"/>
    </source>
</evidence>
<evidence type="ECO:0000256" key="8">
    <source>
        <dbReference type="HAMAP-Rule" id="MF_03163"/>
    </source>
</evidence>
<feature type="compositionally biased region" description="Basic and acidic residues" evidence="9">
    <location>
        <begin position="776"/>
        <end position="785"/>
    </location>
</feature>
<dbReference type="InterPro" id="IPR029063">
    <property type="entry name" value="SAM-dependent_MTases_sf"/>
</dbReference>
<feature type="binding site" evidence="8">
    <location>
        <position position="76"/>
    </location>
    <ligand>
        <name>S-adenosyl-L-methionine</name>
        <dbReference type="ChEBI" id="CHEBI:59789"/>
    </ligand>
</feature>
<feature type="region of interest" description="Disordered" evidence="9">
    <location>
        <begin position="1027"/>
        <end position="1060"/>
    </location>
</feature>
<protein>
    <recommendedName>
        <fullName evidence="8">Putative rRNA methyltransferase</fullName>
        <ecNumber evidence="8">2.1.1.-</ecNumber>
    </recommendedName>
    <alternativeName>
        <fullName evidence="8">2'-O-ribose RNA methyltransferase SPB1 homolog</fullName>
    </alternativeName>
</protein>
<evidence type="ECO:0000313" key="13">
    <source>
        <dbReference type="EMBL" id="CDO66326.1"/>
    </source>
</evidence>
<feature type="region of interest" description="Disordered" evidence="9">
    <location>
        <begin position="607"/>
        <end position="704"/>
    </location>
</feature>
<dbReference type="GO" id="GO:0016435">
    <property type="term" value="F:rRNA (guanine) methyltransferase activity"/>
    <property type="evidence" value="ECO:0007669"/>
    <property type="project" value="TreeGrafter"/>
</dbReference>
<feature type="domain" description="Ribosomal RNA methyltransferase SPB1-like C-terminal" evidence="11">
    <location>
        <begin position="864"/>
        <end position="1038"/>
    </location>
</feature>
<reference evidence="13" key="1">
    <citation type="submission" date="2014-01" db="EMBL/GenBank/DDBJ databases">
        <authorList>
            <person name="Aslett M."/>
        </authorList>
    </citation>
    <scope>NUCLEOTIDE SEQUENCE</scope>
    <source>
        <strain evidence="13">CDC</strain>
    </source>
</reference>
<feature type="region of interest" description="Disordered" evidence="9">
    <location>
        <begin position="772"/>
        <end position="806"/>
    </location>
</feature>
<comment type="catalytic activity">
    <reaction evidence="8">
        <text>a ribonucleotide in rRNA + S-adenosyl-L-methionine = a 2'-O-methylribonucleotide in rRNA + S-adenosyl-L-homocysteine + H(+)</text>
        <dbReference type="Rhea" id="RHEA:48628"/>
        <dbReference type="Rhea" id="RHEA-COMP:12164"/>
        <dbReference type="Rhea" id="RHEA-COMP:12165"/>
        <dbReference type="ChEBI" id="CHEBI:15378"/>
        <dbReference type="ChEBI" id="CHEBI:57856"/>
        <dbReference type="ChEBI" id="CHEBI:59789"/>
        <dbReference type="ChEBI" id="CHEBI:90675"/>
        <dbReference type="ChEBI" id="CHEBI:90676"/>
    </reaction>
</comment>
<keyword evidence="7 8" id="KW-0539">Nucleus</keyword>
<dbReference type="Pfam" id="PF07780">
    <property type="entry name" value="Spb1_C"/>
    <property type="match status" value="1"/>
</dbReference>
<feature type="domain" description="DUF3381" evidence="12">
    <location>
        <begin position="274"/>
        <end position="470"/>
    </location>
</feature>
<keyword evidence="14" id="KW-1185">Reference proteome</keyword>
<dbReference type="SUPFAM" id="SSF53335">
    <property type="entry name" value="S-adenosyl-L-methionine-dependent methyltransferases"/>
    <property type="match status" value="1"/>
</dbReference>
<dbReference type="PANTHER" id="PTHR10920:SF13">
    <property type="entry name" value="PRE-RRNA 2'-O-RIBOSE RNA METHYLTRANSFERASE FTSJ3"/>
    <property type="match status" value="1"/>
</dbReference>
<evidence type="ECO:0000259" key="12">
    <source>
        <dbReference type="Pfam" id="PF11861"/>
    </source>
</evidence>
<dbReference type="EC" id="2.1.1.-" evidence="8"/>
<keyword evidence="6 8" id="KW-0949">S-adenosyl-L-methionine</keyword>
<dbReference type="InterPro" id="IPR015507">
    <property type="entry name" value="rRNA-MeTfrase_E"/>
</dbReference>
<dbReference type="HAMAP" id="MF_03163">
    <property type="entry name" value="RNA_methyltr_E_SPB1"/>
    <property type="match status" value="1"/>
</dbReference>
<dbReference type="Pfam" id="PF01728">
    <property type="entry name" value="FtsJ"/>
    <property type="match status" value="1"/>
</dbReference>
<dbReference type="PANTHER" id="PTHR10920">
    <property type="entry name" value="RIBOSOMAL RNA METHYLTRANSFERASE"/>
    <property type="match status" value="1"/>
</dbReference>
<keyword evidence="5 8" id="KW-0808">Transferase</keyword>
<dbReference type="HAMAP" id="MF_01547">
    <property type="entry name" value="RNA_methyltr_E"/>
    <property type="match status" value="1"/>
</dbReference>
<evidence type="ECO:0000259" key="10">
    <source>
        <dbReference type="Pfam" id="PF01728"/>
    </source>
</evidence>
<keyword evidence="4 8" id="KW-0489">Methyltransferase</keyword>
<feature type="binding site" evidence="8">
    <location>
        <position position="58"/>
    </location>
    <ligand>
        <name>S-adenosyl-L-methionine</name>
        <dbReference type="ChEBI" id="CHEBI:59789"/>
    </ligand>
</feature>
<dbReference type="InterPro" id="IPR024576">
    <property type="entry name" value="rRNA_MeTfrase_Spb1_DUF3381"/>
</dbReference>
<dbReference type="PhylomeDB" id="A0A060S3A8"/>
<sequence>MGKKKKVGKERIDKYYKLAKTAGYRARSAFKLIQIAQKFNVFKNANILIDLCAAPGGWLQVAYKNMSKQSTIIGVDLVPIRKIDDNVITIKSDITTSDCIKKIKNIIKMDKADVILNDGAPNVGTTYSYDSFNQNVLVLNSIKIAYIFLKKNGIFITKVFRNEEYISLIWVLEKLFGDVKHIKPRSSREISSEIYLVGLNFLGKKVDKKLFDYTYIFSEQFKKNSNKLSLLETKQESYLDNNENYFSDEESNDEEKVGEKIDKKKKKGLSTILKEKKKKNRQGYDVGDDYRATDICTFIKSDNYVDLLIKNNKFTFDKNYKNNSDPMIKTIYECIYKNECTTKEIFFLCNDLKVLGKSDLYNLIKWRYKIKKSVLNQTAKKNNLDFDNHDVEQTTQELSDVKESSQIDDFNTIVDKNISENELDNTSDEATEKDEKDQVDEIEEFSAYIEKKKKKEQKKKEKKLKKELEKKKKSNRGHQLDFDENEIHFNKDILKLLNKQKFEDHLKILNNDQKDDLEIDHYEDTSSETEKLEHIIQLKNSDLDKLEYLVDLDYEKQKMKEKKLNEEKSNEKLSRRKRAMDFKNEELMKIQKMMELKNEQLLMEKKLREYLSDEDDDEDDDDDENDDDDKDDDDNKDDDDDKDVDDDEDDDDDKDVDDDKDDNDDEDDDDDDNKEEERKQQNDKRGDHQYDNKKLNSDNDVDSLETTQDIFKENKHIKSMVDKIIRLRRSVKNEEEKSNVNHFFDQNIFSNIFSQLDEEDMDAEFDSHIKNKKNVQKKDDSDKDGSISNDDNESIKEIDEHNLPKIPLPDKLAKKEKKKKLKEKYGNNEVKMKNSSFSIVKTDENAQNLNNYFSNLVKNEDELAFIKCIGEKLIHKKSRMDLIDDSFNRYSYMEDESNLPDWFLEEEKKYRKPVIPIDKKILDEYKGKINKITKMPIKKVIEAKMRNRKREITKMKKLEAKIGKIEKNEDDPFLKQKAITNLLKKNKSDKKRDKSYIVCTGKGSKMAKKKKNKKGKTMVKYVDKRLKKDKKAKKRIEKKRKNISRTKYSKSKPFKFRRKI</sequence>
<feature type="compositionally biased region" description="Basic and acidic residues" evidence="9">
    <location>
        <begin position="793"/>
        <end position="803"/>
    </location>
</feature>
<name>A0A060S3A8_PLARE</name>
<feature type="binding site" evidence="8">
    <location>
        <position position="118"/>
    </location>
    <ligand>
        <name>S-adenosyl-L-methionine</name>
        <dbReference type="ChEBI" id="CHEBI:59789"/>
    </ligand>
</feature>
<evidence type="ECO:0000256" key="4">
    <source>
        <dbReference type="ARBA" id="ARBA00022603"/>
    </source>
</evidence>
<comment type="subcellular location">
    <subcellularLocation>
        <location evidence="1 8">Nucleus</location>
        <location evidence="1 8">Nucleolus</location>
    </subcellularLocation>
</comment>
<dbReference type="EMBL" id="HG810774">
    <property type="protein sequence ID" value="CDO66326.1"/>
    <property type="molecule type" value="Genomic_DNA"/>
</dbReference>
<evidence type="ECO:0000256" key="1">
    <source>
        <dbReference type="ARBA" id="ARBA00004604"/>
    </source>
</evidence>
<evidence type="ECO:0000313" key="14">
    <source>
        <dbReference type="Proteomes" id="UP000027581"/>
    </source>
</evidence>
<dbReference type="GO" id="GO:0000466">
    <property type="term" value="P:maturation of 5.8S rRNA from tricistronic rRNA transcript (SSU-rRNA, 5.8S rRNA, LSU-rRNA)"/>
    <property type="evidence" value="ECO:0007669"/>
    <property type="project" value="TreeGrafter"/>
</dbReference>
<dbReference type="FunFam" id="3.40.50.150:FF:000004">
    <property type="entry name" value="AdoMet-dependent rRNA methyltransferase SPB1"/>
    <property type="match status" value="1"/>
</dbReference>
<gene>
    <name evidence="13" type="ORF">PRCDC_1353300</name>
</gene>
<accession>A0A060S3A8</accession>
<comment type="function">
    <text evidence="8">Probable methyltransferase involved in the maturation of rRNA and in the biogenesis of ribosomal subunits.</text>
</comment>
<feature type="region of interest" description="Disordered" evidence="9">
    <location>
        <begin position="459"/>
        <end position="479"/>
    </location>
</feature>
<evidence type="ECO:0000256" key="6">
    <source>
        <dbReference type="ARBA" id="ARBA00022691"/>
    </source>
</evidence>
<evidence type="ECO:0000256" key="2">
    <source>
        <dbReference type="ARBA" id="ARBA00022517"/>
    </source>
</evidence>
<reference evidence="13" key="2">
    <citation type="submission" date="2014-05" db="EMBL/GenBank/DDBJ databases">
        <title>The genome sequences of chimpanzee malaria parasites reveal the path to human adaptation.</title>
        <authorList>
            <person name="Otto T.D."/>
            <person name="Rayner J.C."/>
            <person name="Boehme U."/>
            <person name="Pain A."/>
            <person name="Spottiswoode N."/>
            <person name="Sanders M."/>
            <person name="Quail M."/>
            <person name="Ollomo B."/>
            <person name="Renaud F."/>
            <person name="Thomas A.W."/>
            <person name="Prugnolle F."/>
            <person name="Conway D.J."/>
            <person name="Newbold C."/>
            <person name="Berriman M."/>
        </authorList>
    </citation>
    <scope>NUCLEOTIDE SEQUENCE [LARGE SCALE GENOMIC DNA]</scope>
    <source>
        <strain evidence="13">CDC</strain>
    </source>
</reference>
<dbReference type="InterPro" id="IPR002877">
    <property type="entry name" value="RNA_MeTrfase_FtsJ_dom"/>
</dbReference>
<dbReference type="Proteomes" id="UP000027581">
    <property type="component" value="Unassembled WGS sequence"/>
</dbReference>
<organism evidence="13 14">
    <name type="scientific">Plasmodium reichenowi</name>
    <dbReference type="NCBI Taxonomy" id="5854"/>
    <lineage>
        <taxon>Eukaryota</taxon>
        <taxon>Sar</taxon>
        <taxon>Alveolata</taxon>
        <taxon>Apicomplexa</taxon>
        <taxon>Aconoidasida</taxon>
        <taxon>Haemosporida</taxon>
        <taxon>Plasmodiidae</taxon>
        <taxon>Plasmodium</taxon>
        <taxon>Plasmodium (Laverania)</taxon>
    </lineage>
</organism>
<dbReference type="InterPro" id="IPR012920">
    <property type="entry name" value="rRNA_MeTfrase_SPB1-like_C"/>
</dbReference>
<dbReference type="Gene3D" id="3.40.50.150">
    <property type="entry name" value="Vaccinia Virus protein VP39"/>
    <property type="match status" value="1"/>
</dbReference>
<feature type="compositionally biased region" description="Basic and acidic residues" evidence="9">
    <location>
        <begin position="675"/>
        <end position="697"/>
    </location>
</feature>
<feature type="domain" description="Ribosomal RNA methyltransferase FtsJ" evidence="10">
    <location>
        <begin position="24"/>
        <end position="201"/>
    </location>
</feature>
<comment type="similarity">
    <text evidence="8">Belongs to the class I-like SAM-binding methyltransferase superfamily. RNA methyltransferase RlmE family. SPB1 subfamily.</text>
</comment>
<proteinExistence type="inferred from homology"/>
<feature type="binding site" evidence="8">
    <location>
        <position position="93"/>
    </location>
    <ligand>
        <name>S-adenosyl-L-methionine</name>
        <dbReference type="ChEBI" id="CHEBI:59789"/>
    </ligand>
</feature>
<dbReference type="GO" id="GO:0000463">
    <property type="term" value="P:maturation of LSU-rRNA from tricistronic rRNA transcript (SSU-rRNA, 5.8S rRNA, LSU-rRNA)"/>
    <property type="evidence" value="ECO:0007669"/>
    <property type="project" value="TreeGrafter"/>
</dbReference>
<dbReference type="VEuPathDB" id="PlasmoDB:PRCDC_1353300"/>
<dbReference type="InterPro" id="IPR050082">
    <property type="entry name" value="RNA_methyltr_RlmE"/>
</dbReference>
<keyword evidence="8" id="KW-0175">Coiled coil</keyword>
<dbReference type="InterPro" id="IPR028589">
    <property type="entry name" value="SPB1-like"/>
</dbReference>
<dbReference type="VEuPathDB" id="PlasmoDB:PRG01_1356800"/>
<dbReference type="GO" id="GO:0030687">
    <property type="term" value="C:preribosome, large subunit precursor"/>
    <property type="evidence" value="ECO:0007669"/>
    <property type="project" value="TreeGrafter"/>
</dbReference>
<keyword evidence="3 8" id="KW-0698">rRNA processing</keyword>
<dbReference type="AlphaFoldDB" id="A0A060S3A8"/>
<dbReference type="GO" id="GO:0005730">
    <property type="term" value="C:nucleolus"/>
    <property type="evidence" value="ECO:0007669"/>
    <property type="project" value="UniProtKB-SubCell"/>
</dbReference>
<feature type="binding site" evidence="8">
    <location>
        <position position="56"/>
    </location>
    <ligand>
        <name>S-adenosyl-L-methionine</name>
        <dbReference type="ChEBI" id="CHEBI:59789"/>
    </ligand>
</feature>
<evidence type="ECO:0000256" key="7">
    <source>
        <dbReference type="ARBA" id="ARBA00023242"/>
    </source>
</evidence>
<dbReference type="Pfam" id="PF11861">
    <property type="entry name" value="DUF3381"/>
    <property type="match status" value="1"/>
</dbReference>
<evidence type="ECO:0000256" key="3">
    <source>
        <dbReference type="ARBA" id="ARBA00022552"/>
    </source>
</evidence>
<feature type="compositionally biased region" description="Acidic residues" evidence="9">
    <location>
        <begin position="612"/>
        <end position="674"/>
    </location>
</feature>
<feature type="active site" description="Proton acceptor" evidence="8">
    <location>
        <position position="158"/>
    </location>
</feature>
<evidence type="ECO:0000259" key="11">
    <source>
        <dbReference type="Pfam" id="PF07780"/>
    </source>
</evidence>